<evidence type="ECO:0000313" key="3">
    <source>
        <dbReference type="Proteomes" id="UP000198916"/>
    </source>
</evidence>
<dbReference type="OrthoDB" id="799353at2"/>
<accession>A0A1H7NY92</accession>
<protein>
    <submittedName>
        <fullName evidence="2">Uncharacterized protein</fullName>
    </submittedName>
</protein>
<evidence type="ECO:0000313" key="2">
    <source>
        <dbReference type="EMBL" id="SEL27995.1"/>
    </source>
</evidence>
<evidence type="ECO:0000256" key="1">
    <source>
        <dbReference type="SAM" id="MobiDB-lite"/>
    </source>
</evidence>
<gene>
    <name evidence="2" type="ORF">SAMN05421740_104130</name>
</gene>
<feature type="compositionally biased region" description="Basic and acidic residues" evidence="1">
    <location>
        <begin position="1"/>
        <end position="39"/>
    </location>
</feature>
<dbReference type="Proteomes" id="UP000198916">
    <property type="component" value="Unassembled WGS sequence"/>
</dbReference>
<proteinExistence type="predicted"/>
<keyword evidence="3" id="KW-1185">Reference proteome</keyword>
<dbReference type="STRING" id="332977.SAMN05421740_104130"/>
<organism evidence="2 3">
    <name type="scientific">Parapedobacter koreensis</name>
    <dbReference type="NCBI Taxonomy" id="332977"/>
    <lineage>
        <taxon>Bacteria</taxon>
        <taxon>Pseudomonadati</taxon>
        <taxon>Bacteroidota</taxon>
        <taxon>Sphingobacteriia</taxon>
        <taxon>Sphingobacteriales</taxon>
        <taxon>Sphingobacteriaceae</taxon>
        <taxon>Parapedobacter</taxon>
    </lineage>
</organism>
<dbReference type="EMBL" id="FNZR01000004">
    <property type="protein sequence ID" value="SEL27995.1"/>
    <property type="molecule type" value="Genomic_DNA"/>
</dbReference>
<dbReference type="AlphaFoldDB" id="A0A1H7NY92"/>
<dbReference type="RefSeq" id="WP_090605656.1">
    <property type="nucleotide sequence ID" value="NZ_FNZR01000004.1"/>
</dbReference>
<sequence>MAIKKESAQVSADSKRLRDKKGDDLIRARHDLKEKKQQKNYEAGIDPQDEQFNTMPDVNTMPDGTGESRGDKK</sequence>
<feature type="region of interest" description="Disordered" evidence="1">
    <location>
        <begin position="1"/>
        <end position="73"/>
    </location>
</feature>
<reference evidence="3" key="1">
    <citation type="submission" date="2016-10" db="EMBL/GenBank/DDBJ databases">
        <authorList>
            <person name="Varghese N."/>
            <person name="Submissions S."/>
        </authorList>
    </citation>
    <scope>NUCLEOTIDE SEQUENCE [LARGE SCALE GENOMIC DNA]</scope>
    <source>
        <strain evidence="3">Jip14</strain>
    </source>
</reference>
<name>A0A1H7NY92_9SPHI</name>